<keyword evidence="3" id="KW-1185">Reference proteome</keyword>
<evidence type="ECO:0000256" key="1">
    <source>
        <dbReference type="SAM" id="MobiDB-lite"/>
    </source>
</evidence>
<organism evidence="2 3">
    <name type="scientific">Exophiala mesophila</name>
    <name type="common">Black yeast-like fungus</name>
    <dbReference type="NCBI Taxonomy" id="212818"/>
    <lineage>
        <taxon>Eukaryota</taxon>
        <taxon>Fungi</taxon>
        <taxon>Dikarya</taxon>
        <taxon>Ascomycota</taxon>
        <taxon>Pezizomycotina</taxon>
        <taxon>Eurotiomycetes</taxon>
        <taxon>Chaetothyriomycetidae</taxon>
        <taxon>Chaetothyriales</taxon>
        <taxon>Herpotrichiellaceae</taxon>
        <taxon>Exophiala</taxon>
    </lineage>
</organism>
<dbReference type="EMBL" id="KN847525">
    <property type="protein sequence ID" value="KIV88799.1"/>
    <property type="molecule type" value="Genomic_DNA"/>
</dbReference>
<name>A0A0D1Z4E4_EXOME</name>
<evidence type="ECO:0000313" key="3">
    <source>
        <dbReference type="Proteomes" id="UP000054302"/>
    </source>
</evidence>
<dbReference type="Proteomes" id="UP000054302">
    <property type="component" value="Unassembled WGS sequence"/>
</dbReference>
<dbReference type="VEuPathDB" id="FungiDB:PV10_08442"/>
<evidence type="ECO:0000313" key="2">
    <source>
        <dbReference type="EMBL" id="KIV88799.1"/>
    </source>
</evidence>
<dbReference type="RefSeq" id="XP_016220373.1">
    <property type="nucleotide sequence ID" value="XM_016373462.1"/>
</dbReference>
<reference evidence="2 3" key="1">
    <citation type="submission" date="2015-01" db="EMBL/GenBank/DDBJ databases">
        <title>The Genome Sequence of Exophiala mesophila CBS40295.</title>
        <authorList>
            <consortium name="The Broad Institute Genomics Platform"/>
            <person name="Cuomo C."/>
            <person name="de Hoog S."/>
            <person name="Gorbushina A."/>
            <person name="Stielow B."/>
            <person name="Teixiera M."/>
            <person name="Abouelleil A."/>
            <person name="Chapman S.B."/>
            <person name="Priest M."/>
            <person name="Young S.K."/>
            <person name="Wortman J."/>
            <person name="Nusbaum C."/>
            <person name="Birren B."/>
        </authorList>
    </citation>
    <scope>NUCLEOTIDE SEQUENCE [LARGE SCALE GENOMIC DNA]</scope>
    <source>
        <strain evidence="2 3">CBS 40295</strain>
    </source>
</reference>
<dbReference type="AlphaFoldDB" id="A0A0D1Z4E4"/>
<dbReference type="InterPro" id="IPR021719">
    <property type="entry name" value="Prot_inh_I78"/>
</dbReference>
<feature type="region of interest" description="Disordered" evidence="1">
    <location>
        <begin position="28"/>
        <end position="47"/>
    </location>
</feature>
<dbReference type="PANTHER" id="PTHR39600">
    <property type="entry name" value="PEPTIDASE INHIBITOR I78 FAMILY PROTEIN"/>
    <property type="match status" value="1"/>
</dbReference>
<feature type="compositionally biased region" description="Low complexity" evidence="1">
    <location>
        <begin position="9"/>
        <end position="18"/>
    </location>
</feature>
<dbReference type="HOGENOM" id="CLU_162852_1_1_1"/>
<dbReference type="OMA" id="AMTMDHR"/>
<accession>A0A0D1Z4E4</accession>
<dbReference type="Pfam" id="PF11720">
    <property type="entry name" value="Inhibitor_I78"/>
    <property type="match status" value="1"/>
</dbReference>
<protein>
    <submittedName>
        <fullName evidence="2">Uncharacterized protein</fullName>
    </submittedName>
</protein>
<feature type="region of interest" description="Disordered" evidence="1">
    <location>
        <begin position="1"/>
        <end position="20"/>
    </location>
</feature>
<dbReference type="Gene3D" id="3.30.10.10">
    <property type="entry name" value="Trypsin Inhibitor V, subunit A"/>
    <property type="match status" value="1"/>
</dbReference>
<gene>
    <name evidence="2" type="ORF">PV10_08442</name>
</gene>
<dbReference type="GeneID" id="27326287"/>
<sequence length="84" mass="9075">MPLVVPDLTSSSSSSSTSEWQNKLIGKTLTDSSSSSETSFAKKDLPKNHRVVDAEGGMMTMDHVPDRLNVMVDKDGLVKKVTHG</sequence>
<dbReference type="OrthoDB" id="10013825at2759"/>
<dbReference type="PANTHER" id="PTHR39600:SF1">
    <property type="entry name" value="PEPTIDASE INHIBITOR I78 FAMILY PROTEIN"/>
    <property type="match status" value="1"/>
</dbReference>
<proteinExistence type="predicted"/>
<dbReference type="STRING" id="212818.A0A0D1Z4E4"/>